<dbReference type="OrthoDB" id="4571023at2"/>
<name>A0A4R5BTA4_9ACTN</name>
<dbReference type="RefSeq" id="WP_131893263.1">
    <property type="nucleotide sequence ID" value="NZ_SMKU01000059.1"/>
</dbReference>
<dbReference type="Pfam" id="PF13556">
    <property type="entry name" value="HTH_30"/>
    <property type="match status" value="1"/>
</dbReference>
<dbReference type="Proteomes" id="UP000294513">
    <property type="component" value="Unassembled WGS sequence"/>
</dbReference>
<evidence type="ECO:0000259" key="2">
    <source>
        <dbReference type="Pfam" id="PF14361"/>
    </source>
</evidence>
<dbReference type="InterPro" id="IPR025736">
    <property type="entry name" value="PucR_C-HTH_dom"/>
</dbReference>
<reference evidence="3 4" key="1">
    <citation type="submission" date="2019-03" db="EMBL/GenBank/DDBJ databases">
        <title>Draft genome sequences of novel Actinobacteria.</title>
        <authorList>
            <person name="Sahin N."/>
            <person name="Ay H."/>
            <person name="Saygin H."/>
        </authorList>
    </citation>
    <scope>NUCLEOTIDE SEQUENCE [LARGE SCALE GENOMIC DNA]</scope>
    <source>
        <strain evidence="3 4">H3C3</strain>
    </source>
</reference>
<protein>
    <submittedName>
        <fullName evidence="3">PucR family transcriptional regulator</fullName>
    </submittedName>
</protein>
<comment type="caution">
    <text evidence="3">The sequence shown here is derived from an EMBL/GenBank/DDBJ whole genome shotgun (WGS) entry which is preliminary data.</text>
</comment>
<organism evidence="3 4">
    <name type="scientific">Actinomadura rubrisoli</name>
    <dbReference type="NCBI Taxonomy" id="2530368"/>
    <lineage>
        <taxon>Bacteria</taxon>
        <taxon>Bacillati</taxon>
        <taxon>Actinomycetota</taxon>
        <taxon>Actinomycetes</taxon>
        <taxon>Streptosporangiales</taxon>
        <taxon>Thermomonosporaceae</taxon>
        <taxon>Actinomadura</taxon>
    </lineage>
</organism>
<accession>A0A4R5BTA4</accession>
<dbReference type="AlphaFoldDB" id="A0A4R5BTA4"/>
<feature type="domain" description="RsbT co-antagonist protein RsbRD N-terminal" evidence="2">
    <location>
        <begin position="14"/>
        <end position="136"/>
    </location>
</feature>
<dbReference type="InterPro" id="IPR051448">
    <property type="entry name" value="CdaR-like_regulators"/>
</dbReference>
<keyword evidence="4" id="KW-1185">Reference proteome</keyword>
<evidence type="ECO:0000259" key="1">
    <source>
        <dbReference type="Pfam" id="PF13556"/>
    </source>
</evidence>
<dbReference type="Gene3D" id="1.10.10.2840">
    <property type="entry name" value="PucR C-terminal helix-turn-helix domain"/>
    <property type="match status" value="1"/>
</dbReference>
<dbReference type="Pfam" id="PF14361">
    <property type="entry name" value="RsbRD_N"/>
    <property type="match status" value="1"/>
</dbReference>
<dbReference type="PANTHER" id="PTHR33744">
    <property type="entry name" value="CARBOHYDRATE DIACID REGULATOR"/>
    <property type="match status" value="1"/>
</dbReference>
<dbReference type="InterPro" id="IPR025751">
    <property type="entry name" value="RsbRD_N_dom"/>
</dbReference>
<proteinExistence type="predicted"/>
<dbReference type="InterPro" id="IPR042070">
    <property type="entry name" value="PucR_C-HTH_sf"/>
</dbReference>
<evidence type="ECO:0000313" key="3">
    <source>
        <dbReference type="EMBL" id="TDD89269.1"/>
    </source>
</evidence>
<dbReference type="PANTHER" id="PTHR33744:SF7">
    <property type="entry name" value="PUCR FAMILY TRANSCRIPTIONAL REGULATOR"/>
    <property type="match status" value="1"/>
</dbReference>
<gene>
    <name evidence="3" type="ORF">E1298_14330</name>
</gene>
<evidence type="ECO:0000313" key="4">
    <source>
        <dbReference type="Proteomes" id="UP000294513"/>
    </source>
</evidence>
<dbReference type="EMBL" id="SMKU01000059">
    <property type="protein sequence ID" value="TDD89269.1"/>
    <property type="molecule type" value="Genomic_DNA"/>
</dbReference>
<sequence>MADLFEVLNKRVDANARRAVEVFARELPEYRTLASGERTHAALLDFAVELRRQTVRLASEDRPATGDYLALITSAGRERAESGVSLASHRLVLGLQSNLTLQEVHEAADPASLSALLRMLSWLGSQARPAQDAYTRGFVDGQRHSLPFTDRVQQLAAMMLADDPTVSAFARSLNIPLADHYAVTVIRIADETVQPTRTTREEVTEALIELDRTPMGWHDPLEFVALMPSESTDPVQPTDRDQERALALSCAFAALVDRPCAAGAATGPRPSLPAAHTLARQISHATPIGIDPYRVSTITDVFVELSTAQLPQVDRWLRRVAHQLFRGPDLVATLDAYYRHDMNRLTAAAHLHIHPRTLDYRLRRARDLTDIDPTTTRGVRVLSTAVGRILAGP</sequence>
<feature type="domain" description="PucR C-terminal helix-turn-helix" evidence="1">
    <location>
        <begin position="330"/>
        <end position="384"/>
    </location>
</feature>